<keyword evidence="1" id="KW-1133">Transmembrane helix</keyword>
<reference evidence="3 4" key="1">
    <citation type="submission" date="2016-05" db="EMBL/GenBank/DDBJ databases">
        <title>First whole genome sequencing of Entamoeba histolytica HM1:IMSS-clone-6.</title>
        <authorList>
            <person name="Mukherjee Avik.K."/>
            <person name="Izumyama S."/>
            <person name="Nakada-Tsukui K."/>
            <person name="Nozaki T."/>
        </authorList>
    </citation>
    <scope>NUCLEOTIDE SEQUENCE [LARGE SCALE GENOMIC DNA]</scope>
    <source>
        <strain evidence="3 4">HM1:IMSS clone 6</strain>
    </source>
</reference>
<name>A0A5K1UDV0_ENTHI</name>
<dbReference type="SUPFAM" id="SSF57184">
    <property type="entry name" value="Growth factor receptor domain"/>
    <property type="match status" value="1"/>
</dbReference>
<dbReference type="VEuPathDB" id="AmoebaDB:EHI7A_108520"/>
<dbReference type="OMA" id="GAPPLCT"/>
<gene>
    <name evidence="3" type="ORF">CL6EHI_159700</name>
</gene>
<dbReference type="AlphaFoldDB" id="A0A5K1UDV0"/>
<dbReference type="PANTHER" id="PTHR45756">
    <property type="entry name" value="PALMITOYLTRANSFERASE"/>
    <property type="match status" value="1"/>
</dbReference>
<feature type="transmembrane region" description="Helical" evidence="1">
    <location>
        <begin position="169"/>
        <end position="193"/>
    </location>
</feature>
<evidence type="ECO:0000313" key="4">
    <source>
        <dbReference type="Proteomes" id="UP000078387"/>
    </source>
</evidence>
<keyword evidence="1" id="KW-0812">Transmembrane</keyword>
<dbReference type="InterPro" id="IPR009030">
    <property type="entry name" value="Growth_fac_rcpt_cys_sf"/>
</dbReference>
<evidence type="ECO:0000313" key="3">
    <source>
        <dbReference type="EMBL" id="GAT93305.1"/>
    </source>
</evidence>
<keyword evidence="1" id="KW-0472">Membrane</keyword>
<dbReference type="EMBL" id="BDEQ01000001">
    <property type="protein sequence ID" value="GAT93305.1"/>
    <property type="molecule type" value="Genomic_DNA"/>
</dbReference>
<dbReference type="VEuPathDB" id="AmoebaDB:EHI_159700"/>
<dbReference type="VEuPathDB" id="AmoebaDB:KM1_187310"/>
<comment type="caution">
    <text evidence="3">The sequence shown here is derived from an EMBL/GenBank/DDBJ whole genome shotgun (WGS) entry which is preliminary data.</text>
</comment>
<accession>A0A5K1UDV0</accession>
<dbReference type="PANTHER" id="PTHR45756:SF1">
    <property type="entry name" value="PROTEIN KINASE DOMAIN CONTAINING PROTEIN"/>
    <property type="match status" value="1"/>
</dbReference>
<feature type="chain" id="PRO_5023803514" evidence="2">
    <location>
        <begin position="17"/>
        <end position="209"/>
    </location>
</feature>
<dbReference type="VEuPathDB" id="AmoebaDB:EHI5A_154330"/>
<evidence type="ECO:0000256" key="1">
    <source>
        <dbReference type="SAM" id="Phobius"/>
    </source>
</evidence>
<sequence>MTILIILNILVFNSIAITCQKSYYEKNGDCIKCPLYCYEDSCLDEVGCTKCKEGSFLSDDGKCYSCQTGCFSCTDSTHCQQCSNGFVKREDKCCMAYCDVHCKCNSCNENGCMSCVNGFYLNNSQCVSCPLHCDLCTYNQCFACENGYSYDSITKSCIENKTNNFTMRFIFTILCASLCLLFIIATSSIFLILKREREERMKKVVKALL</sequence>
<keyword evidence="2" id="KW-0732">Signal</keyword>
<dbReference type="InterPro" id="IPR053215">
    <property type="entry name" value="TKL_Ser/Thr_kinase"/>
</dbReference>
<feature type="signal peptide" evidence="2">
    <location>
        <begin position="1"/>
        <end position="16"/>
    </location>
</feature>
<organism evidence="3 4">
    <name type="scientific">Entamoeba histolytica</name>
    <dbReference type="NCBI Taxonomy" id="5759"/>
    <lineage>
        <taxon>Eukaryota</taxon>
        <taxon>Amoebozoa</taxon>
        <taxon>Evosea</taxon>
        <taxon>Archamoebae</taxon>
        <taxon>Mastigamoebida</taxon>
        <taxon>Entamoebidae</taxon>
        <taxon>Entamoeba</taxon>
    </lineage>
</organism>
<evidence type="ECO:0000256" key="2">
    <source>
        <dbReference type="SAM" id="SignalP"/>
    </source>
</evidence>
<dbReference type="Proteomes" id="UP000078387">
    <property type="component" value="Unassembled WGS sequence"/>
</dbReference>
<proteinExistence type="predicted"/>
<dbReference type="VEuPathDB" id="AmoebaDB:EHI8A_113690"/>
<protein>
    <submittedName>
        <fullName evidence="3">Cxxc-rich protein</fullName>
    </submittedName>
</protein>